<dbReference type="CDD" id="cd16936">
    <property type="entry name" value="HATPase_RsbW-like"/>
    <property type="match status" value="1"/>
</dbReference>
<protein>
    <submittedName>
        <fullName evidence="2">ATP-binding protein</fullName>
    </submittedName>
</protein>
<evidence type="ECO:0000313" key="2">
    <source>
        <dbReference type="EMBL" id="MBE6504491.1"/>
    </source>
</evidence>
<organism evidence="2 3">
    <name type="scientific">Methanobrevibacter millerae</name>
    <dbReference type="NCBI Taxonomy" id="230361"/>
    <lineage>
        <taxon>Archaea</taxon>
        <taxon>Methanobacteriati</taxon>
        <taxon>Methanobacteriota</taxon>
        <taxon>Methanomada group</taxon>
        <taxon>Methanobacteria</taxon>
        <taxon>Methanobacteriales</taxon>
        <taxon>Methanobacteriaceae</taxon>
        <taxon>Methanobrevibacter</taxon>
    </lineage>
</organism>
<dbReference type="Gene3D" id="3.30.565.10">
    <property type="entry name" value="Histidine kinase-like ATPase, C-terminal domain"/>
    <property type="match status" value="1"/>
</dbReference>
<gene>
    <name evidence="2" type="ORF">E7Z73_01925</name>
</gene>
<sequence length="124" mass="14344">MNSLKLKVDLEQLYVLNEFIEEHYPNKDMTLKLIVEEIFVNIVNYSNAEYIIVNVESENYLTIEFIDNGIQFDPTLKEDPETPKSLDEAQVGGLGILLAKNYADEITYTYENGQNHLKIIKKVE</sequence>
<feature type="domain" description="Histidine kinase/HSP90-like ATPase" evidence="1">
    <location>
        <begin position="30"/>
        <end position="121"/>
    </location>
</feature>
<dbReference type="InterPro" id="IPR003594">
    <property type="entry name" value="HATPase_dom"/>
</dbReference>
<dbReference type="RefSeq" id="WP_303736140.1">
    <property type="nucleotide sequence ID" value="NZ_SUTE01000014.1"/>
</dbReference>
<dbReference type="EMBL" id="SUTE01000014">
    <property type="protein sequence ID" value="MBE6504491.1"/>
    <property type="molecule type" value="Genomic_DNA"/>
</dbReference>
<accession>A0A8T3VI96</accession>
<keyword evidence="2" id="KW-0547">Nucleotide-binding</keyword>
<dbReference type="SUPFAM" id="SSF55874">
    <property type="entry name" value="ATPase domain of HSP90 chaperone/DNA topoisomerase II/histidine kinase"/>
    <property type="match status" value="1"/>
</dbReference>
<evidence type="ECO:0000259" key="1">
    <source>
        <dbReference type="Pfam" id="PF13581"/>
    </source>
</evidence>
<proteinExistence type="predicted"/>
<reference evidence="2" key="1">
    <citation type="submission" date="2019-04" db="EMBL/GenBank/DDBJ databases">
        <title>Evolution of Biomass-Degrading Anaerobic Consortia Revealed by Metagenomics.</title>
        <authorList>
            <person name="Peng X."/>
        </authorList>
    </citation>
    <scope>NUCLEOTIDE SEQUENCE</scope>
    <source>
        <strain evidence="2">SIG12</strain>
    </source>
</reference>
<comment type="caution">
    <text evidence="2">The sequence shown here is derived from an EMBL/GenBank/DDBJ whole genome shotgun (WGS) entry which is preliminary data.</text>
</comment>
<dbReference type="AlphaFoldDB" id="A0A8T3VI96"/>
<dbReference type="InterPro" id="IPR036890">
    <property type="entry name" value="HATPase_C_sf"/>
</dbReference>
<dbReference type="Pfam" id="PF13581">
    <property type="entry name" value="HATPase_c_2"/>
    <property type="match status" value="1"/>
</dbReference>
<dbReference type="GO" id="GO:0005524">
    <property type="term" value="F:ATP binding"/>
    <property type="evidence" value="ECO:0007669"/>
    <property type="project" value="UniProtKB-KW"/>
</dbReference>
<evidence type="ECO:0000313" key="3">
    <source>
        <dbReference type="Proteomes" id="UP000762703"/>
    </source>
</evidence>
<dbReference type="Proteomes" id="UP000762703">
    <property type="component" value="Unassembled WGS sequence"/>
</dbReference>
<name>A0A8T3VI96_9EURY</name>
<keyword evidence="2" id="KW-0067">ATP-binding</keyword>